<dbReference type="OrthoDB" id="5593818at2759"/>
<dbReference type="InterPro" id="IPR019171">
    <property type="entry name" value="MIX23"/>
</dbReference>
<dbReference type="Pfam" id="PF09774">
    <property type="entry name" value="MIX23"/>
    <property type="match status" value="1"/>
</dbReference>
<dbReference type="GO" id="GO:0005758">
    <property type="term" value="C:mitochondrial intermembrane space"/>
    <property type="evidence" value="ECO:0007669"/>
    <property type="project" value="InterPro"/>
</dbReference>
<dbReference type="PANTHER" id="PTHR31905">
    <property type="entry name" value="COILED-COIL DOMAIN-CONTAINING PROTEIN 58"/>
    <property type="match status" value="1"/>
</dbReference>
<evidence type="ECO:0000256" key="1">
    <source>
        <dbReference type="ARBA" id="ARBA00024204"/>
    </source>
</evidence>
<evidence type="ECO:0000313" key="3">
    <source>
        <dbReference type="Proteomes" id="UP000761534"/>
    </source>
</evidence>
<evidence type="ECO:0000313" key="2">
    <source>
        <dbReference type="EMBL" id="KAA8904724.1"/>
    </source>
</evidence>
<gene>
    <name evidence="2" type="ORF">TRICI_005421</name>
</gene>
<dbReference type="AlphaFoldDB" id="A0A642UXF8"/>
<accession>A0A642UXF8</accession>
<protein>
    <submittedName>
        <fullName evidence="2">Uncharacterized protein</fullName>
    </submittedName>
</protein>
<reference evidence="2" key="1">
    <citation type="journal article" date="2019" name="G3 (Bethesda)">
        <title>Genome Assemblies of Two Rare Opportunistic Yeast Pathogens: Diutina rugosa (syn. Candida rugosa) and Trichomonascus ciferrii (syn. Candida ciferrii).</title>
        <authorList>
            <person name="Mixao V."/>
            <person name="Saus E."/>
            <person name="Hansen A.P."/>
            <person name="Lass-Florl C."/>
            <person name="Gabaldon T."/>
        </authorList>
    </citation>
    <scope>NUCLEOTIDE SEQUENCE</scope>
    <source>
        <strain evidence="2">CBS 4856</strain>
    </source>
</reference>
<dbReference type="PANTHER" id="PTHR31905:SF2">
    <property type="entry name" value="PROTEIN MIX23"/>
    <property type="match status" value="1"/>
</dbReference>
<name>A0A642UXF8_9ASCO</name>
<dbReference type="EMBL" id="SWFS01000425">
    <property type="protein sequence ID" value="KAA8904724.1"/>
    <property type="molecule type" value="Genomic_DNA"/>
</dbReference>
<dbReference type="Proteomes" id="UP000761534">
    <property type="component" value="Unassembled WGS sequence"/>
</dbReference>
<proteinExistence type="inferred from homology"/>
<comment type="caution">
    <text evidence="2">The sequence shown here is derived from an EMBL/GenBank/DDBJ whole genome shotgun (WGS) entry which is preliminary data.</text>
</comment>
<sequence>MANDPQVKELLVDSQCYSSDAIRAFLRYSRRHSDDNLYNTLPRTGSCAQHVANELFPEWYKRDTLLNFCENMAQERLKDIKLDRNPDDVKSLTQVDPRIDAYGARDSVKSADPSKEDNVLQWVQTERNIEAIIRETSADLLADKCGSFSTSPQYYMNSYQAGSFNK</sequence>
<keyword evidence="3" id="KW-1185">Reference proteome</keyword>
<organism evidence="2 3">
    <name type="scientific">Trichomonascus ciferrii</name>
    <dbReference type="NCBI Taxonomy" id="44093"/>
    <lineage>
        <taxon>Eukaryota</taxon>
        <taxon>Fungi</taxon>
        <taxon>Dikarya</taxon>
        <taxon>Ascomycota</taxon>
        <taxon>Saccharomycotina</taxon>
        <taxon>Dipodascomycetes</taxon>
        <taxon>Dipodascales</taxon>
        <taxon>Trichomonascaceae</taxon>
        <taxon>Trichomonascus</taxon>
        <taxon>Trichomonascus ciferrii complex</taxon>
    </lineage>
</organism>
<comment type="similarity">
    <text evidence="1">Belongs to the MIX23 family.</text>
</comment>
<dbReference type="VEuPathDB" id="FungiDB:TRICI_005421"/>